<dbReference type="eggNOG" id="ENOG5030Q43">
    <property type="taxonomic scope" value="Bacteria"/>
</dbReference>
<feature type="transmembrane region" description="Helical" evidence="1">
    <location>
        <begin position="61"/>
        <end position="78"/>
    </location>
</feature>
<accession>B9KYH2</accession>
<gene>
    <name evidence="2" type="ordered locus">trd_0518</name>
</gene>
<evidence type="ECO:0000313" key="2">
    <source>
        <dbReference type="EMBL" id="ACM04545.1"/>
    </source>
</evidence>
<protein>
    <submittedName>
        <fullName evidence="2">Uncharacterized protein</fullName>
    </submittedName>
</protein>
<feature type="transmembrane region" description="Helical" evidence="1">
    <location>
        <begin position="22"/>
        <end position="41"/>
    </location>
</feature>
<dbReference type="RefSeq" id="WP_012641922.1">
    <property type="nucleotide sequence ID" value="NC_011959.1"/>
</dbReference>
<reference evidence="2 3" key="1">
    <citation type="journal article" date="2009" name="PLoS ONE">
        <title>Complete genome sequence of the aerobic CO-oxidizing thermophile Thermomicrobium roseum.</title>
        <authorList>
            <person name="Wu D."/>
            <person name="Raymond J."/>
            <person name="Wu M."/>
            <person name="Chatterji S."/>
            <person name="Ren Q."/>
            <person name="Graham J.E."/>
            <person name="Bryant D.A."/>
            <person name="Robb F."/>
            <person name="Colman A."/>
            <person name="Tallon L.J."/>
            <person name="Badger J.H."/>
            <person name="Madupu R."/>
            <person name="Ward N.L."/>
            <person name="Eisen J.A."/>
        </authorList>
    </citation>
    <scope>NUCLEOTIDE SEQUENCE [LARGE SCALE GENOMIC DNA]</scope>
    <source>
        <strain evidence="3">ATCC 27502 / DSM 5159 / P-2</strain>
    </source>
</reference>
<keyword evidence="1" id="KW-0812">Transmembrane</keyword>
<keyword evidence="1" id="KW-0472">Membrane</keyword>
<dbReference type="Proteomes" id="UP000000447">
    <property type="component" value="Chromosome"/>
</dbReference>
<keyword evidence="3" id="KW-1185">Reference proteome</keyword>
<dbReference type="HOGENOM" id="CLU_1569945_0_0_0"/>
<evidence type="ECO:0000313" key="3">
    <source>
        <dbReference type="Proteomes" id="UP000000447"/>
    </source>
</evidence>
<organism evidence="2 3">
    <name type="scientific">Thermomicrobium roseum (strain ATCC 27502 / DSM 5159 / P-2)</name>
    <dbReference type="NCBI Taxonomy" id="309801"/>
    <lineage>
        <taxon>Bacteria</taxon>
        <taxon>Pseudomonadati</taxon>
        <taxon>Thermomicrobiota</taxon>
        <taxon>Thermomicrobia</taxon>
        <taxon>Thermomicrobiales</taxon>
        <taxon>Thermomicrobiaceae</taxon>
        <taxon>Thermomicrobium</taxon>
    </lineage>
</organism>
<dbReference type="STRING" id="309801.trd_0518"/>
<dbReference type="AlphaFoldDB" id="B9KYH2"/>
<evidence type="ECO:0000256" key="1">
    <source>
        <dbReference type="SAM" id="Phobius"/>
    </source>
</evidence>
<dbReference type="EMBL" id="CP001275">
    <property type="protein sequence ID" value="ACM04545.1"/>
    <property type="molecule type" value="Genomic_DNA"/>
</dbReference>
<name>B9KYH2_THERP</name>
<proteinExistence type="predicted"/>
<dbReference type="OrthoDB" id="166112at2"/>
<dbReference type="KEGG" id="tro:trd_0518"/>
<keyword evidence="1" id="KW-1133">Transmembrane helix</keyword>
<sequence>MWLIVPVIFLLSWRMTRRWGQALNETVAWIVGYLATAGVLWLTDVGGLDLVETRPNSPGAILAILGGFLGMLVSRWRWKRRGGHLEPRTDWRKALIRGAARVSARRSAGGGTAAGSRTGSAVGSDVAAIAGRLLGRAAANLFVPEMRRRNPWFRAMRALISPDEARQRRQ</sequence>